<reference evidence="3" key="1">
    <citation type="submission" date="2021-02" db="EMBL/GenBank/DDBJ databases">
        <authorList>
            <person name="Nowell W R."/>
        </authorList>
    </citation>
    <scope>NUCLEOTIDE SEQUENCE</scope>
</reference>
<accession>A0A815CFU9</accession>
<dbReference type="InterPro" id="IPR036844">
    <property type="entry name" value="Hint_dom_sf"/>
</dbReference>
<evidence type="ECO:0000259" key="1">
    <source>
        <dbReference type="Pfam" id="PF01079"/>
    </source>
</evidence>
<organism evidence="3 6">
    <name type="scientific">Rotaria sordida</name>
    <dbReference type="NCBI Taxonomy" id="392033"/>
    <lineage>
        <taxon>Eukaryota</taxon>
        <taxon>Metazoa</taxon>
        <taxon>Spiralia</taxon>
        <taxon>Gnathifera</taxon>
        <taxon>Rotifera</taxon>
        <taxon>Eurotatoria</taxon>
        <taxon>Bdelloidea</taxon>
        <taxon>Philodinida</taxon>
        <taxon>Philodinidae</taxon>
        <taxon>Rotaria</taxon>
    </lineage>
</organism>
<gene>
    <name evidence="5" type="ORF">FNK824_LOCUS11167</name>
    <name evidence="4" type="ORF">OTI717_LOCUS11624</name>
    <name evidence="2" type="ORF">RFH988_LOCUS21126</name>
    <name evidence="3" type="ORF">SEV965_LOCUS25319</name>
</gene>
<dbReference type="Proteomes" id="UP000663823">
    <property type="component" value="Unassembled WGS sequence"/>
</dbReference>
<dbReference type="EMBL" id="CAJOBE010001307">
    <property type="protein sequence ID" value="CAF3732216.1"/>
    <property type="molecule type" value="Genomic_DNA"/>
</dbReference>
<dbReference type="Gene3D" id="2.170.16.10">
    <property type="entry name" value="Hedgehog/Intein (Hint) domain"/>
    <property type="match status" value="1"/>
</dbReference>
<dbReference type="Pfam" id="PF01079">
    <property type="entry name" value="Hint"/>
    <property type="match status" value="1"/>
</dbReference>
<evidence type="ECO:0000313" key="3">
    <source>
        <dbReference type="EMBL" id="CAF1282311.1"/>
    </source>
</evidence>
<evidence type="ECO:0000313" key="4">
    <source>
        <dbReference type="EMBL" id="CAF3687175.1"/>
    </source>
</evidence>
<dbReference type="SUPFAM" id="SSF51294">
    <property type="entry name" value="Hedgehog/intein (Hint) domain"/>
    <property type="match status" value="1"/>
</dbReference>
<dbReference type="Proteomes" id="UP000663889">
    <property type="component" value="Unassembled WGS sequence"/>
</dbReference>
<sequence length="88" mass="9611">MCRYNSNSIEQSYGAQFWAGCAEDMLNSGSGCLAGDGLVQLASGSYKTVSELRAGDRVLAVDEHKPELIVETDVMMIMHRVSDEYGMN</sequence>
<dbReference type="GO" id="GO:0016540">
    <property type="term" value="P:protein autoprocessing"/>
    <property type="evidence" value="ECO:0007669"/>
    <property type="project" value="InterPro"/>
</dbReference>
<dbReference type="PROSITE" id="PS51257">
    <property type="entry name" value="PROKAR_LIPOPROTEIN"/>
    <property type="match status" value="1"/>
</dbReference>
<evidence type="ECO:0000313" key="2">
    <source>
        <dbReference type="EMBL" id="CAF1135980.1"/>
    </source>
</evidence>
<dbReference type="AlphaFoldDB" id="A0A815CFU9"/>
<dbReference type="InterPro" id="IPR001767">
    <property type="entry name" value="Hedgehog_Hint"/>
</dbReference>
<protein>
    <recommendedName>
        <fullName evidence="1">Hedgehog protein Hint domain-containing protein</fullName>
    </recommendedName>
</protein>
<comment type="caution">
    <text evidence="3">The sequence shown here is derived from an EMBL/GenBank/DDBJ whole genome shotgun (WGS) entry which is preliminary data.</text>
</comment>
<dbReference type="EMBL" id="CAJNOO010001330">
    <property type="protein sequence ID" value="CAF1135980.1"/>
    <property type="molecule type" value="Genomic_DNA"/>
</dbReference>
<proteinExistence type="predicted"/>
<dbReference type="Proteomes" id="UP000663874">
    <property type="component" value="Unassembled WGS sequence"/>
</dbReference>
<feature type="domain" description="Hedgehog protein Hint" evidence="1">
    <location>
        <begin position="29"/>
        <end position="83"/>
    </location>
</feature>
<dbReference type="Proteomes" id="UP000663882">
    <property type="component" value="Unassembled WGS sequence"/>
</dbReference>
<dbReference type="EMBL" id="CAJNOU010002029">
    <property type="protein sequence ID" value="CAF1282311.1"/>
    <property type="molecule type" value="Genomic_DNA"/>
</dbReference>
<name>A0A815CFU9_9BILA</name>
<dbReference type="EMBL" id="CAJOAX010001115">
    <property type="protein sequence ID" value="CAF3687175.1"/>
    <property type="molecule type" value="Genomic_DNA"/>
</dbReference>
<evidence type="ECO:0000313" key="6">
    <source>
        <dbReference type="Proteomes" id="UP000663889"/>
    </source>
</evidence>
<evidence type="ECO:0000313" key="5">
    <source>
        <dbReference type="EMBL" id="CAF3732216.1"/>
    </source>
</evidence>